<sequence>MGMVYWKICNSPHAAKVNITPRKYLKINRAVAQCRRRPSRSSFYSSSVCRELCDKCLSNMELPSKYLPKMNTPNIDLESILNKLGMQCYLHRFMNAGFDDWVVVKDITEKDMQVLGFQLGHIRKLQREIATSRGWPKNAPLKATCVCCGGRENGRQKQAVVTQSVVWH</sequence>
<evidence type="ECO:0000259" key="1">
    <source>
        <dbReference type="Pfam" id="PF00536"/>
    </source>
</evidence>
<dbReference type="Gene3D" id="1.10.150.50">
    <property type="entry name" value="Transcription Factor, Ets-1"/>
    <property type="match status" value="1"/>
</dbReference>
<dbReference type="Proteomes" id="UP000624404">
    <property type="component" value="Unassembled WGS sequence"/>
</dbReference>
<reference evidence="2" key="1">
    <citation type="submission" date="2020-10" db="EMBL/GenBank/DDBJ databases">
        <authorList>
            <person name="Kusch S."/>
        </authorList>
    </citation>
    <scope>NUCLEOTIDE SEQUENCE</scope>
    <source>
        <strain evidence="2">SwB9</strain>
    </source>
</reference>
<dbReference type="Pfam" id="PF00536">
    <property type="entry name" value="SAM_1"/>
    <property type="match status" value="1"/>
</dbReference>
<dbReference type="SUPFAM" id="SSF47769">
    <property type="entry name" value="SAM/Pointed domain"/>
    <property type="match status" value="1"/>
</dbReference>
<evidence type="ECO:0000313" key="2">
    <source>
        <dbReference type="EMBL" id="CAD6446194.1"/>
    </source>
</evidence>
<gene>
    <name evidence="2" type="ORF">SCLTRI_LOCUS5905</name>
</gene>
<proteinExistence type="predicted"/>
<evidence type="ECO:0000313" key="3">
    <source>
        <dbReference type="Proteomes" id="UP000624404"/>
    </source>
</evidence>
<dbReference type="EMBL" id="CAJHIA010000017">
    <property type="protein sequence ID" value="CAD6446194.1"/>
    <property type="molecule type" value="Genomic_DNA"/>
</dbReference>
<organism evidence="2 3">
    <name type="scientific">Sclerotinia trifoliorum</name>
    <dbReference type="NCBI Taxonomy" id="28548"/>
    <lineage>
        <taxon>Eukaryota</taxon>
        <taxon>Fungi</taxon>
        <taxon>Dikarya</taxon>
        <taxon>Ascomycota</taxon>
        <taxon>Pezizomycotina</taxon>
        <taxon>Leotiomycetes</taxon>
        <taxon>Helotiales</taxon>
        <taxon>Sclerotiniaceae</taxon>
        <taxon>Sclerotinia</taxon>
    </lineage>
</organism>
<protein>
    <submittedName>
        <fullName evidence="2">Cf1a5bae-0fee-4dbb-be1b-32dcbcb8554c</fullName>
    </submittedName>
</protein>
<name>A0A8H2VW08_9HELO</name>
<dbReference type="InterPro" id="IPR001660">
    <property type="entry name" value="SAM"/>
</dbReference>
<dbReference type="InterPro" id="IPR013761">
    <property type="entry name" value="SAM/pointed_sf"/>
</dbReference>
<keyword evidence="3" id="KW-1185">Reference proteome</keyword>
<comment type="caution">
    <text evidence="2">The sequence shown here is derived from an EMBL/GenBank/DDBJ whole genome shotgun (WGS) entry which is preliminary data.</text>
</comment>
<dbReference type="OrthoDB" id="1919336at2759"/>
<feature type="domain" description="SAM" evidence="1">
    <location>
        <begin position="76"/>
        <end position="131"/>
    </location>
</feature>
<dbReference type="AlphaFoldDB" id="A0A8H2VW08"/>
<accession>A0A8H2VW08</accession>